<feature type="compositionally biased region" description="Polar residues" evidence="1">
    <location>
        <begin position="380"/>
        <end position="389"/>
    </location>
</feature>
<dbReference type="PANTHER" id="PTHR21503">
    <property type="entry name" value="F-BOX-CONTAINING HYPOTHETICAL PROTEIN C.ELEGANS"/>
    <property type="match status" value="1"/>
</dbReference>
<feature type="compositionally biased region" description="Low complexity" evidence="1">
    <location>
        <begin position="396"/>
        <end position="413"/>
    </location>
</feature>
<evidence type="ECO:0000259" key="2">
    <source>
        <dbReference type="Pfam" id="PF00646"/>
    </source>
</evidence>
<dbReference type="Proteomes" id="UP000230233">
    <property type="component" value="Chromosome I"/>
</dbReference>
<feature type="region of interest" description="Disordered" evidence="1">
    <location>
        <begin position="380"/>
        <end position="413"/>
    </location>
</feature>
<dbReference type="PANTHER" id="PTHR21503:SF8">
    <property type="entry name" value="F-BOX ASSOCIATED DOMAIN-CONTAINING PROTEIN-RELATED"/>
    <property type="match status" value="1"/>
</dbReference>
<dbReference type="Pfam" id="PF07735">
    <property type="entry name" value="FBA_2"/>
    <property type="match status" value="1"/>
</dbReference>
<keyword evidence="5" id="KW-1185">Reference proteome</keyword>
<evidence type="ECO:0000313" key="5">
    <source>
        <dbReference type="Proteomes" id="UP000230233"/>
    </source>
</evidence>
<evidence type="ECO:0000259" key="3">
    <source>
        <dbReference type="Pfam" id="PF07735"/>
    </source>
</evidence>
<feature type="domain" description="F-box" evidence="2">
    <location>
        <begin position="11"/>
        <end position="43"/>
    </location>
</feature>
<proteinExistence type="predicted"/>
<comment type="caution">
    <text evidence="4">The sequence shown here is derived from an EMBL/GenBank/DDBJ whole genome shotgun (WGS) entry which is preliminary data.</text>
</comment>
<dbReference type="EMBL" id="PDUG01000001">
    <property type="protein sequence ID" value="PIC52912.1"/>
    <property type="molecule type" value="Genomic_DNA"/>
</dbReference>
<evidence type="ECO:0008006" key="6">
    <source>
        <dbReference type="Google" id="ProtNLM"/>
    </source>
</evidence>
<accession>A0A2G5VMC5</accession>
<dbReference type="AlphaFoldDB" id="A0A2G5VMC5"/>
<reference evidence="5" key="1">
    <citation type="submission" date="2017-10" db="EMBL/GenBank/DDBJ databases">
        <title>Rapid genome shrinkage in a self-fertile nematode reveals novel sperm competition proteins.</title>
        <authorList>
            <person name="Yin D."/>
            <person name="Schwarz E.M."/>
            <person name="Thomas C.G."/>
            <person name="Felde R.L."/>
            <person name="Korf I.F."/>
            <person name="Cutter A.D."/>
            <person name="Schartner C.M."/>
            <person name="Ralston E.J."/>
            <person name="Meyer B.J."/>
            <person name="Haag E.S."/>
        </authorList>
    </citation>
    <scope>NUCLEOTIDE SEQUENCE [LARGE SCALE GENOMIC DNA]</scope>
    <source>
        <strain evidence="5">JU1422</strain>
    </source>
</reference>
<feature type="domain" description="Sdz-33 F-box" evidence="3">
    <location>
        <begin position="219"/>
        <end position="270"/>
    </location>
</feature>
<evidence type="ECO:0000256" key="1">
    <source>
        <dbReference type="SAM" id="MobiDB-lite"/>
    </source>
</evidence>
<dbReference type="InterPro" id="IPR001810">
    <property type="entry name" value="F-box_dom"/>
</dbReference>
<dbReference type="InterPro" id="IPR012885">
    <property type="entry name" value="F-box_Sdz-33"/>
</dbReference>
<dbReference type="Pfam" id="PF00646">
    <property type="entry name" value="F-box"/>
    <property type="match status" value="1"/>
</dbReference>
<protein>
    <recommendedName>
        <fullName evidence="6">F-box domain-containing protein</fullName>
    </recommendedName>
</protein>
<sequence>MPFPILRTSLVVLTEIISLLEPNEIVTASLCSKKVRSLFKNHYQRRKPSKWRLSMFAFSSKGCVDIIPRTVNNRKVVMMARHISKLAGAEHKLIEIDGYKITDITFESGFPVLYFQDQVLVNKMIVDYVTDLFSLNIYGLVIDKNGIWAFDWLNSRQEKLLGGMELSKNSNYALNEDKTMDDVLIVRNAPSSDSVSIDFNVSDNARFNGKLGPVDVLLFDSNEHWVTYENLVKFDAIKLFVYGSTLSESDVNSFLRHWRAGGSPRLAFLRLFFKNMYTFIENFDEDLEIVETNEVRRFLVVEFSAAKNEWVQGPAEADKTSEKLLNAMKISEKINSQSVHVTATPPATSKGKAPYKRNLTLPAIQTNFLSVPDEAPGVVQSASGNSNFSPKFWGGSPSPRSPRSFSSANSCRF</sequence>
<evidence type="ECO:0000313" key="4">
    <source>
        <dbReference type="EMBL" id="PIC52912.1"/>
    </source>
</evidence>
<organism evidence="4 5">
    <name type="scientific">Caenorhabditis nigoni</name>
    <dbReference type="NCBI Taxonomy" id="1611254"/>
    <lineage>
        <taxon>Eukaryota</taxon>
        <taxon>Metazoa</taxon>
        <taxon>Ecdysozoa</taxon>
        <taxon>Nematoda</taxon>
        <taxon>Chromadorea</taxon>
        <taxon>Rhabditida</taxon>
        <taxon>Rhabditina</taxon>
        <taxon>Rhabditomorpha</taxon>
        <taxon>Rhabditoidea</taxon>
        <taxon>Rhabditidae</taxon>
        <taxon>Peloderinae</taxon>
        <taxon>Caenorhabditis</taxon>
    </lineage>
</organism>
<gene>
    <name evidence="4" type="primary">Cnig_chr_I.g2828</name>
    <name evidence="4" type="ORF">B9Z55_002828</name>
</gene>
<name>A0A2G5VMC5_9PELO</name>